<evidence type="ECO:0000313" key="2">
    <source>
        <dbReference type="Proteomes" id="UP000053257"/>
    </source>
</evidence>
<sequence length="166" mass="18664">MHLPRRFVPRNRARNPDKQITYKLVRGTDGTVPGDRLPTPNVPSCQFTSMGLRDQLGPQALKRVEDAVRAGSARGRRPWWGPPPRRGQHAFRCYCAIEEGDRAALNEISERIRADPEMCRRDIGEGPRITGTPSGPLPRDVVRYRCGQRGLELGTRHGSDAFLLSR</sequence>
<dbReference type="EMBL" id="KN840643">
    <property type="protein sequence ID" value="KIP02942.1"/>
    <property type="molecule type" value="Genomic_DNA"/>
</dbReference>
<reference evidence="1 2" key="1">
    <citation type="journal article" date="2014" name="PLoS Genet.">
        <title>Analysis of the Phlebiopsis gigantea genome, transcriptome and secretome provides insight into its pioneer colonization strategies of wood.</title>
        <authorList>
            <person name="Hori C."/>
            <person name="Ishida T."/>
            <person name="Igarashi K."/>
            <person name="Samejima M."/>
            <person name="Suzuki H."/>
            <person name="Master E."/>
            <person name="Ferreira P."/>
            <person name="Ruiz-Duenas F.J."/>
            <person name="Held B."/>
            <person name="Canessa P."/>
            <person name="Larrondo L.F."/>
            <person name="Schmoll M."/>
            <person name="Druzhinina I.S."/>
            <person name="Kubicek C.P."/>
            <person name="Gaskell J.A."/>
            <person name="Kersten P."/>
            <person name="St John F."/>
            <person name="Glasner J."/>
            <person name="Sabat G."/>
            <person name="Splinter BonDurant S."/>
            <person name="Syed K."/>
            <person name="Yadav J."/>
            <person name="Mgbeahuruike A.C."/>
            <person name="Kovalchuk A."/>
            <person name="Asiegbu F.O."/>
            <person name="Lackner G."/>
            <person name="Hoffmeister D."/>
            <person name="Rencoret J."/>
            <person name="Gutierrez A."/>
            <person name="Sun H."/>
            <person name="Lindquist E."/>
            <person name="Barry K."/>
            <person name="Riley R."/>
            <person name="Grigoriev I.V."/>
            <person name="Henrissat B."/>
            <person name="Kues U."/>
            <person name="Berka R.M."/>
            <person name="Martinez A.T."/>
            <person name="Covert S.F."/>
            <person name="Blanchette R.A."/>
            <person name="Cullen D."/>
        </authorList>
    </citation>
    <scope>NUCLEOTIDE SEQUENCE [LARGE SCALE GENOMIC DNA]</scope>
    <source>
        <strain evidence="1 2">11061_1 CR5-6</strain>
    </source>
</reference>
<dbReference type="Proteomes" id="UP000053257">
    <property type="component" value="Unassembled WGS sequence"/>
</dbReference>
<dbReference type="AlphaFoldDB" id="A0A0C3S171"/>
<evidence type="ECO:0000313" key="1">
    <source>
        <dbReference type="EMBL" id="KIP02942.1"/>
    </source>
</evidence>
<keyword evidence="2" id="KW-1185">Reference proteome</keyword>
<protein>
    <submittedName>
        <fullName evidence="1">Uncharacterized protein</fullName>
    </submittedName>
</protein>
<proteinExistence type="predicted"/>
<dbReference type="HOGENOM" id="CLU_1603348_0_0_1"/>
<accession>A0A0C3S171</accession>
<gene>
    <name evidence="1" type="ORF">PHLGIDRAFT_270555</name>
</gene>
<organism evidence="1 2">
    <name type="scientific">Phlebiopsis gigantea (strain 11061_1 CR5-6)</name>
    <name type="common">White-rot fungus</name>
    <name type="synonym">Peniophora gigantea</name>
    <dbReference type="NCBI Taxonomy" id="745531"/>
    <lineage>
        <taxon>Eukaryota</taxon>
        <taxon>Fungi</taxon>
        <taxon>Dikarya</taxon>
        <taxon>Basidiomycota</taxon>
        <taxon>Agaricomycotina</taxon>
        <taxon>Agaricomycetes</taxon>
        <taxon>Polyporales</taxon>
        <taxon>Phanerochaetaceae</taxon>
        <taxon>Phlebiopsis</taxon>
    </lineage>
</organism>
<name>A0A0C3S171_PHLG1</name>